<dbReference type="PANTHER" id="PTHR34824">
    <property type="entry name" value="HEAT-INDUCIBLE TRANSCRIPTION REPRESSOR HRCA"/>
    <property type="match status" value="1"/>
</dbReference>
<evidence type="ECO:0000256" key="3">
    <source>
        <dbReference type="ARBA" id="ARBA00023016"/>
    </source>
</evidence>
<dbReference type="InterPro" id="IPR029016">
    <property type="entry name" value="GAF-like_dom_sf"/>
</dbReference>
<comment type="function">
    <text evidence="5">Negative regulator of class I heat shock genes (grpE-dnaK-dnaJ and groELS operons). Prevents heat-shock induction of these operons.</text>
</comment>
<dbReference type="PANTHER" id="PTHR34824:SF1">
    <property type="entry name" value="HEAT-INDUCIBLE TRANSCRIPTION REPRESSOR HRCA"/>
    <property type="match status" value="1"/>
</dbReference>
<evidence type="ECO:0000256" key="4">
    <source>
        <dbReference type="ARBA" id="ARBA00023163"/>
    </source>
</evidence>
<dbReference type="Gene3D" id="3.30.390.60">
    <property type="entry name" value="Heat-inducible transcription repressor hrca homolog, domain 3"/>
    <property type="match status" value="1"/>
</dbReference>
<dbReference type="Pfam" id="PF01628">
    <property type="entry name" value="HrcA"/>
    <property type="match status" value="1"/>
</dbReference>
<keyword evidence="2 5" id="KW-0805">Transcription regulation</keyword>
<organism evidence="7">
    <name type="scientific">uncultured Acidimicrobiales bacterium</name>
    <dbReference type="NCBI Taxonomy" id="310071"/>
    <lineage>
        <taxon>Bacteria</taxon>
        <taxon>Bacillati</taxon>
        <taxon>Actinomycetota</taxon>
        <taxon>Acidimicrobiia</taxon>
        <taxon>Acidimicrobiales</taxon>
        <taxon>environmental samples</taxon>
    </lineage>
</organism>
<dbReference type="AlphaFoldDB" id="A0A6J4I1A6"/>
<name>A0A6J4I1A6_9ACTN</name>
<proteinExistence type="inferred from homology"/>
<dbReference type="GO" id="GO:0045892">
    <property type="term" value="P:negative regulation of DNA-templated transcription"/>
    <property type="evidence" value="ECO:0007669"/>
    <property type="project" value="UniProtKB-UniRule"/>
</dbReference>
<evidence type="ECO:0000256" key="1">
    <source>
        <dbReference type="ARBA" id="ARBA00022491"/>
    </source>
</evidence>
<dbReference type="InterPro" id="IPR036388">
    <property type="entry name" value="WH-like_DNA-bd_sf"/>
</dbReference>
<keyword evidence="1 5" id="KW-0678">Repressor</keyword>
<dbReference type="SUPFAM" id="SSF55781">
    <property type="entry name" value="GAF domain-like"/>
    <property type="match status" value="1"/>
</dbReference>
<evidence type="ECO:0000256" key="5">
    <source>
        <dbReference type="HAMAP-Rule" id="MF_00081"/>
    </source>
</evidence>
<evidence type="ECO:0000259" key="6">
    <source>
        <dbReference type="Pfam" id="PF01628"/>
    </source>
</evidence>
<dbReference type="InterPro" id="IPR036390">
    <property type="entry name" value="WH_DNA-bd_sf"/>
</dbReference>
<gene>
    <name evidence="5" type="primary">hrcA</name>
    <name evidence="7" type="ORF">AVDCRST_MAG10-1503</name>
</gene>
<dbReference type="EMBL" id="CADCTB010000101">
    <property type="protein sequence ID" value="CAA9239092.1"/>
    <property type="molecule type" value="Genomic_DNA"/>
</dbReference>
<feature type="domain" description="Heat-inducible transcription repressor HrcA C-terminal" evidence="6">
    <location>
        <begin position="105"/>
        <end position="318"/>
    </location>
</feature>
<dbReference type="PIRSF" id="PIRSF005485">
    <property type="entry name" value="HrcA"/>
    <property type="match status" value="1"/>
</dbReference>
<keyword evidence="3 5" id="KW-0346">Stress response</keyword>
<comment type="similarity">
    <text evidence="5">Belongs to the HrcA family.</text>
</comment>
<dbReference type="InterPro" id="IPR021153">
    <property type="entry name" value="HrcA_C"/>
</dbReference>
<evidence type="ECO:0000256" key="2">
    <source>
        <dbReference type="ARBA" id="ARBA00023015"/>
    </source>
</evidence>
<dbReference type="Gene3D" id="3.30.450.40">
    <property type="match status" value="1"/>
</dbReference>
<keyword evidence="4 5" id="KW-0804">Transcription</keyword>
<reference evidence="7" key="1">
    <citation type="submission" date="2020-02" db="EMBL/GenBank/DDBJ databases">
        <authorList>
            <person name="Meier V. D."/>
        </authorList>
    </citation>
    <scope>NUCLEOTIDE SEQUENCE</scope>
    <source>
        <strain evidence="7">AVDCRST_MAG10</strain>
    </source>
</reference>
<dbReference type="SUPFAM" id="SSF46785">
    <property type="entry name" value="Winged helix' DNA-binding domain"/>
    <property type="match status" value="1"/>
</dbReference>
<dbReference type="HAMAP" id="MF_00081">
    <property type="entry name" value="HrcA"/>
    <property type="match status" value="1"/>
</dbReference>
<dbReference type="GO" id="GO:0003677">
    <property type="term" value="F:DNA binding"/>
    <property type="evidence" value="ECO:0007669"/>
    <property type="project" value="InterPro"/>
</dbReference>
<accession>A0A6J4I1A6</accession>
<evidence type="ECO:0000313" key="7">
    <source>
        <dbReference type="EMBL" id="CAA9239092.1"/>
    </source>
</evidence>
<sequence length="335" mass="35540">MLDERKAAILRAVVKEYIDTAQPVGSAHVARIGSLQVSPATVRNEMAQLEREGFLAHPHTSAGRIPTDKGYRFFVDDIRSEPGNLAEDERAQVQEFFTRAHGELERMLQDTSRLLSNLTTYAALVVAPPHEGASVRAVHLVPLGARVAVVVAVLANGGVEKAHIELPEGTGDERIGAAAAHLSAHVVGRPLADDEPIPTTGDAATDKLVNAARQALWDYHDSEADQVFIGGAARMASTFQAVDTVRQVLAGLEQQYVLVGLLKDALGVEGLTVAIGAEHGVDSLAECSIVVAPYEVDGSHVGTIGVLGPTRMNYPQAMAAVAIVSARLGRHLREG</sequence>
<dbReference type="NCBIfam" id="TIGR00331">
    <property type="entry name" value="hrcA"/>
    <property type="match status" value="1"/>
</dbReference>
<dbReference type="InterPro" id="IPR002571">
    <property type="entry name" value="HrcA"/>
</dbReference>
<dbReference type="Gene3D" id="1.10.10.10">
    <property type="entry name" value="Winged helix-like DNA-binding domain superfamily/Winged helix DNA-binding domain"/>
    <property type="match status" value="1"/>
</dbReference>
<protein>
    <recommendedName>
        <fullName evidence="5">Heat-inducible transcription repressor HrcA</fullName>
    </recommendedName>
</protein>
<dbReference type="InterPro" id="IPR023120">
    <property type="entry name" value="WHTH_transcript_rep_HrcA_IDD"/>
</dbReference>